<evidence type="ECO:0000313" key="3">
    <source>
        <dbReference type="Proteomes" id="UP000237000"/>
    </source>
</evidence>
<dbReference type="InterPro" id="IPR011009">
    <property type="entry name" value="Kinase-like_dom_sf"/>
</dbReference>
<proteinExistence type="predicted"/>
<dbReference type="GO" id="GO:0004674">
    <property type="term" value="F:protein serine/threonine kinase activity"/>
    <property type="evidence" value="ECO:0007669"/>
    <property type="project" value="UniProtKB-KW"/>
</dbReference>
<keyword evidence="3" id="KW-1185">Reference proteome</keyword>
<dbReference type="InterPro" id="IPR000719">
    <property type="entry name" value="Prot_kinase_dom"/>
</dbReference>
<dbReference type="Gene3D" id="1.10.510.10">
    <property type="entry name" value="Transferase(Phosphotransferase) domain 1"/>
    <property type="match status" value="1"/>
</dbReference>
<protein>
    <submittedName>
        <fullName evidence="2">Serine/threonine protein kinase</fullName>
    </submittedName>
</protein>
<evidence type="ECO:0000313" key="2">
    <source>
        <dbReference type="EMBL" id="PON63268.1"/>
    </source>
</evidence>
<feature type="domain" description="Protein kinase" evidence="1">
    <location>
        <begin position="1"/>
        <end position="159"/>
    </location>
</feature>
<dbReference type="Pfam" id="PF00069">
    <property type="entry name" value="Pkinase"/>
    <property type="match status" value="1"/>
</dbReference>
<keyword evidence="2" id="KW-0808">Transferase</keyword>
<dbReference type="InterPro" id="IPR052751">
    <property type="entry name" value="Plant_MAPKKK"/>
</dbReference>
<comment type="caution">
    <text evidence="2">The sequence shown here is derived from an EMBL/GenBank/DDBJ whole genome shotgun (WGS) entry which is preliminary data.</text>
</comment>
<dbReference type="PANTHER" id="PTHR48011">
    <property type="entry name" value="CCR4-NOT TRANSCRIPTIONAL COMPLEX SUBUNIT CAF120-RELATED"/>
    <property type="match status" value="1"/>
</dbReference>
<dbReference type="PROSITE" id="PS50011">
    <property type="entry name" value="PROTEIN_KINASE_DOM"/>
    <property type="match status" value="1"/>
</dbReference>
<sequence>MKEQGSRFAGFCPRVMAVKSSYTSQCEELKKEKTFLDVLAHSPFIVRCFGDDITITDDNQQILNVFLECLGLREPQVRRYTKSILRGIYCIHEMGFVHCDLKPQNILPVKEYENDDDFVPKIADFGLSKRADNWISNTPAVGSPDYWAPECEIMKIQEQ</sequence>
<keyword evidence="2" id="KW-0723">Serine/threonine-protein kinase</keyword>
<organism evidence="2 3">
    <name type="scientific">Trema orientale</name>
    <name type="common">Charcoal tree</name>
    <name type="synonym">Celtis orientalis</name>
    <dbReference type="NCBI Taxonomy" id="63057"/>
    <lineage>
        <taxon>Eukaryota</taxon>
        <taxon>Viridiplantae</taxon>
        <taxon>Streptophyta</taxon>
        <taxon>Embryophyta</taxon>
        <taxon>Tracheophyta</taxon>
        <taxon>Spermatophyta</taxon>
        <taxon>Magnoliopsida</taxon>
        <taxon>eudicotyledons</taxon>
        <taxon>Gunneridae</taxon>
        <taxon>Pentapetalae</taxon>
        <taxon>rosids</taxon>
        <taxon>fabids</taxon>
        <taxon>Rosales</taxon>
        <taxon>Cannabaceae</taxon>
        <taxon>Trema</taxon>
    </lineage>
</organism>
<dbReference type="SMART" id="SM00220">
    <property type="entry name" value="S_TKc"/>
    <property type="match status" value="1"/>
</dbReference>
<dbReference type="Proteomes" id="UP000237000">
    <property type="component" value="Unassembled WGS sequence"/>
</dbReference>
<dbReference type="STRING" id="63057.A0A2P5CQE8"/>
<name>A0A2P5CQE8_TREOI</name>
<dbReference type="EMBL" id="JXTC01000339">
    <property type="protein sequence ID" value="PON63268.1"/>
    <property type="molecule type" value="Genomic_DNA"/>
</dbReference>
<reference evidence="3" key="1">
    <citation type="submission" date="2016-06" db="EMBL/GenBank/DDBJ databases">
        <title>Parallel loss of symbiosis genes in relatives of nitrogen-fixing non-legume Parasponia.</title>
        <authorList>
            <person name="Van Velzen R."/>
            <person name="Holmer R."/>
            <person name="Bu F."/>
            <person name="Rutten L."/>
            <person name="Van Zeijl A."/>
            <person name="Liu W."/>
            <person name="Santuari L."/>
            <person name="Cao Q."/>
            <person name="Sharma T."/>
            <person name="Shen D."/>
            <person name="Roswanjaya Y."/>
            <person name="Wardhani T."/>
            <person name="Kalhor M.S."/>
            <person name="Jansen J."/>
            <person name="Van den Hoogen J."/>
            <person name="Gungor B."/>
            <person name="Hartog M."/>
            <person name="Hontelez J."/>
            <person name="Verver J."/>
            <person name="Yang W.-C."/>
            <person name="Schijlen E."/>
            <person name="Repin R."/>
            <person name="Schilthuizen M."/>
            <person name="Schranz E."/>
            <person name="Heidstra R."/>
            <person name="Miyata K."/>
            <person name="Fedorova E."/>
            <person name="Kohlen W."/>
            <person name="Bisseling T."/>
            <person name="Smit S."/>
            <person name="Geurts R."/>
        </authorList>
    </citation>
    <scope>NUCLEOTIDE SEQUENCE [LARGE SCALE GENOMIC DNA]</scope>
    <source>
        <strain evidence="3">cv. RG33-2</strain>
    </source>
</reference>
<dbReference type="AlphaFoldDB" id="A0A2P5CQE8"/>
<dbReference type="InParanoid" id="A0A2P5CQE8"/>
<gene>
    <name evidence="2" type="ORF">TorRG33x02_276830</name>
</gene>
<dbReference type="GO" id="GO:0005524">
    <property type="term" value="F:ATP binding"/>
    <property type="evidence" value="ECO:0007669"/>
    <property type="project" value="InterPro"/>
</dbReference>
<accession>A0A2P5CQE8</accession>
<keyword evidence="2" id="KW-0418">Kinase</keyword>
<dbReference type="PANTHER" id="PTHR48011:SF18">
    <property type="entry name" value="MITOGEN-ACTIVATED PROTEIN KINASE KINASE KINASE 19-RELATED"/>
    <property type="match status" value="1"/>
</dbReference>
<evidence type="ECO:0000259" key="1">
    <source>
        <dbReference type="PROSITE" id="PS50011"/>
    </source>
</evidence>
<dbReference type="SUPFAM" id="SSF56112">
    <property type="entry name" value="Protein kinase-like (PK-like)"/>
    <property type="match status" value="1"/>
</dbReference>
<dbReference type="OrthoDB" id="8693905at2759"/>
<dbReference type="GO" id="GO:0007165">
    <property type="term" value="P:signal transduction"/>
    <property type="evidence" value="ECO:0007669"/>
    <property type="project" value="TreeGrafter"/>
</dbReference>